<feature type="domain" description="Copper amine oxidase-like N-terminal" evidence="1">
    <location>
        <begin position="565"/>
        <end position="675"/>
    </location>
</feature>
<dbReference type="AlphaFoldDB" id="A0A845LCV5"/>
<comment type="caution">
    <text evidence="2">The sequence shown here is derived from an EMBL/GenBank/DDBJ whole genome shotgun (WGS) entry which is preliminary data.</text>
</comment>
<organism evidence="2 3">
    <name type="scientific">Heliomicrobium gestii</name>
    <name type="common">Heliobacterium gestii</name>
    <dbReference type="NCBI Taxonomy" id="2699"/>
    <lineage>
        <taxon>Bacteria</taxon>
        <taxon>Bacillati</taxon>
        <taxon>Bacillota</taxon>
        <taxon>Clostridia</taxon>
        <taxon>Eubacteriales</taxon>
        <taxon>Heliobacteriaceae</taxon>
        <taxon>Heliomicrobium</taxon>
    </lineage>
</organism>
<dbReference type="SUPFAM" id="SSF55383">
    <property type="entry name" value="Copper amine oxidase, domain N"/>
    <property type="match status" value="2"/>
</dbReference>
<dbReference type="InterPro" id="IPR036582">
    <property type="entry name" value="Mao_N_sf"/>
</dbReference>
<gene>
    <name evidence="2" type="ORF">GTO89_10095</name>
</gene>
<reference evidence="2 3" key="1">
    <citation type="submission" date="2020-01" db="EMBL/GenBank/DDBJ databases">
        <title>Whole genome sequence of Heliobacterium gestii DSM 11169.</title>
        <authorList>
            <person name="Kyndt J.A."/>
            <person name="Meyer T.E."/>
        </authorList>
    </citation>
    <scope>NUCLEOTIDE SEQUENCE [LARGE SCALE GENOMIC DNA]</scope>
    <source>
        <strain evidence="2 3">DSM 11169</strain>
    </source>
</reference>
<dbReference type="InterPro" id="IPR012854">
    <property type="entry name" value="Cu_amine_oxidase-like_N"/>
</dbReference>
<dbReference type="EMBL" id="WXEX01000007">
    <property type="protein sequence ID" value="MZP43391.1"/>
    <property type="molecule type" value="Genomic_DNA"/>
</dbReference>
<sequence>MNASTDDLLIRFPADTIVSDVYAYAPPSIENSDNQIADVTWMKKVNPNSNSYVFSVQRNTASPGKGFFYIDFQGIRIPSYQKGDFPAYMEASPNSVFSTEQLPLATISSGKVTLSVDEVASISSDSAALSTIRIREESPGDLKIATDSIELKLPPGFKWKLNGTATNETLWGDLALGSLTTENNDQTLKIGIKLKSGVTLVPGSKPKASTIELSNLLIEVDEQVAQAGDVNVTFDGQSDVTASSMVIARYGGYSLKGGPYGDIPTIIAGRRDQPIAVFFGEELAPGTIDVNRSITATVPKYVKWNRVPVLDTAISELGDEIQMQRFGTSGTDLFYKDDDGSKINGRFTKKTQKRAAKVYFKKGTVDVAPNFKGLLALEFGGTSPMHGKMPIAKVVPPVAMQALKPLEIVAGVKNQKLDDIIIAETLPGALLAKQLRIYAPKGITFEQPPGFEVVEGNLVLAKNSVNVSDQNDNGDPYVSVDVENSSSVASKIKLSNLVVNADGSVPDGTLVFEIKGWDTATSEITQGDFSESKAAETVVANVYRSSTTPKTLQALFTIGQANAQFAGSEVTLGAAPYIKEGRTYLPLRDAAKAVGIADADILWDPATQQATLSKGAKFVQIQMDSTTLRVNGTEMTMDTPPEVVDPGRIMVPVRWIANAFNANTQWDEATQTVTITAK</sequence>
<proteinExistence type="predicted"/>
<accession>A0A845LCV5</accession>
<evidence type="ECO:0000259" key="1">
    <source>
        <dbReference type="Pfam" id="PF07833"/>
    </source>
</evidence>
<evidence type="ECO:0000313" key="2">
    <source>
        <dbReference type="EMBL" id="MZP43391.1"/>
    </source>
</evidence>
<dbReference type="Gene3D" id="3.30.457.10">
    <property type="entry name" value="Copper amine oxidase-like, N-terminal domain"/>
    <property type="match status" value="2"/>
</dbReference>
<name>A0A845LCV5_HELGE</name>
<dbReference type="Proteomes" id="UP000471031">
    <property type="component" value="Unassembled WGS sequence"/>
</dbReference>
<dbReference type="RefSeq" id="WP_161261950.1">
    <property type="nucleotide sequence ID" value="NZ_JAFBDC010000016.1"/>
</dbReference>
<protein>
    <recommendedName>
        <fullName evidence="1">Copper amine oxidase-like N-terminal domain-containing protein</fullName>
    </recommendedName>
</protein>
<dbReference type="Pfam" id="PF07833">
    <property type="entry name" value="Cu_amine_oxidN1"/>
    <property type="match status" value="1"/>
</dbReference>
<keyword evidence="3" id="KW-1185">Reference proteome</keyword>
<evidence type="ECO:0000313" key="3">
    <source>
        <dbReference type="Proteomes" id="UP000471031"/>
    </source>
</evidence>
<dbReference type="OrthoDB" id="2023214at2"/>